<dbReference type="AlphaFoldDB" id="A0A3B4BL70"/>
<protein>
    <recommendedName>
        <fullName evidence="3">WAP domain-containing protein</fullName>
    </recommendedName>
</protein>
<dbReference type="InterPro" id="IPR050514">
    <property type="entry name" value="WAP_four-disulfide_core"/>
</dbReference>
<evidence type="ECO:0000259" key="3">
    <source>
        <dbReference type="PROSITE" id="PS51390"/>
    </source>
</evidence>
<evidence type="ECO:0000313" key="5">
    <source>
        <dbReference type="Proteomes" id="UP000261520"/>
    </source>
</evidence>
<dbReference type="Proteomes" id="UP000261520">
    <property type="component" value="Unplaced"/>
</dbReference>
<keyword evidence="1" id="KW-0732">Signal</keyword>
<feature type="domain" description="WAP" evidence="3">
    <location>
        <begin position="24"/>
        <end position="74"/>
    </location>
</feature>
<dbReference type="InterPro" id="IPR036645">
    <property type="entry name" value="Elafin-like_sf"/>
</dbReference>
<keyword evidence="2" id="KW-1015">Disulfide bond</keyword>
<evidence type="ECO:0000256" key="1">
    <source>
        <dbReference type="ARBA" id="ARBA00022729"/>
    </source>
</evidence>
<organism evidence="4 5">
    <name type="scientific">Periophthalmus magnuspinnatus</name>
    <dbReference type="NCBI Taxonomy" id="409849"/>
    <lineage>
        <taxon>Eukaryota</taxon>
        <taxon>Metazoa</taxon>
        <taxon>Chordata</taxon>
        <taxon>Craniata</taxon>
        <taxon>Vertebrata</taxon>
        <taxon>Euteleostomi</taxon>
        <taxon>Actinopterygii</taxon>
        <taxon>Neopterygii</taxon>
        <taxon>Teleostei</taxon>
        <taxon>Neoteleostei</taxon>
        <taxon>Acanthomorphata</taxon>
        <taxon>Gobiaria</taxon>
        <taxon>Gobiiformes</taxon>
        <taxon>Gobioidei</taxon>
        <taxon>Gobiidae</taxon>
        <taxon>Oxudercinae</taxon>
        <taxon>Periophthalmus</taxon>
    </lineage>
</organism>
<dbReference type="CDD" id="cd00199">
    <property type="entry name" value="WAP"/>
    <property type="match status" value="1"/>
</dbReference>
<reference evidence="4" key="1">
    <citation type="submission" date="2025-08" db="UniProtKB">
        <authorList>
            <consortium name="Ensembl"/>
        </authorList>
    </citation>
    <scope>IDENTIFICATION</scope>
</reference>
<keyword evidence="5" id="KW-1185">Reference proteome</keyword>
<dbReference type="GO" id="GO:0005615">
    <property type="term" value="C:extracellular space"/>
    <property type="evidence" value="ECO:0007669"/>
    <property type="project" value="TreeGrafter"/>
</dbReference>
<dbReference type="GO" id="GO:0019731">
    <property type="term" value="P:antibacterial humoral response"/>
    <property type="evidence" value="ECO:0007669"/>
    <property type="project" value="TreeGrafter"/>
</dbReference>
<dbReference type="PRINTS" id="PR00003">
    <property type="entry name" value="4DISULPHCORE"/>
</dbReference>
<dbReference type="GO" id="GO:0045087">
    <property type="term" value="P:innate immune response"/>
    <property type="evidence" value="ECO:0007669"/>
    <property type="project" value="TreeGrafter"/>
</dbReference>
<dbReference type="SMART" id="SM00217">
    <property type="entry name" value="WAP"/>
    <property type="match status" value="1"/>
</dbReference>
<dbReference type="SUPFAM" id="SSF57256">
    <property type="entry name" value="Elafin-like"/>
    <property type="match status" value="1"/>
</dbReference>
<dbReference type="FunFam" id="4.10.75.10:FF:000001">
    <property type="entry name" value="Anosmin 1"/>
    <property type="match status" value="1"/>
</dbReference>
<dbReference type="PANTHER" id="PTHR19441">
    <property type="entry name" value="WHEY ACDIC PROTEIN WAP"/>
    <property type="match status" value="1"/>
</dbReference>
<reference evidence="4" key="2">
    <citation type="submission" date="2025-09" db="UniProtKB">
        <authorList>
            <consortium name="Ensembl"/>
        </authorList>
    </citation>
    <scope>IDENTIFICATION</scope>
</reference>
<dbReference type="PANTHER" id="PTHR19441:SF30">
    <property type="entry name" value="ELAFIN"/>
    <property type="match status" value="1"/>
</dbReference>
<name>A0A3B4BL70_9GOBI</name>
<proteinExistence type="predicted"/>
<evidence type="ECO:0000256" key="2">
    <source>
        <dbReference type="ARBA" id="ARBA00023157"/>
    </source>
</evidence>
<sequence length="85" mass="9130">TSPTHKRLQEQKLSFFANSLFPVHLEKLGVCPEPNQGNDPAVVSCPNQCSTDSDCGGIQKCCFNGCGRVCKDPRGNMSLRNTCGG</sequence>
<dbReference type="GO" id="GO:0004867">
    <property type="term" value="F:serine-type endopeptidase inhibitor activity"/>
    <property type="evidence" value="ECO:0007669"/>
    <property type="project" value="TreeGrafter"/>
</dbReference>
<dbReference type="PROSITE" id="PS51390">
    <property type="entry name" value="WAP"/>
    <property type="match status" value="1"/>
</dbReference>
<dbReference type="InterPro" id="IPR008197">
    <property type="entry name" value="WAP_dom"/>
</dbReference>
<accession>A0A3B4BL70</accession>
<evidence type="ECO:0000313" key="4">
    <source>
        <dbReference type="Ensembl" id="ENSPMGP00000029267.1"/>
    </source>
</evidence>
<dbReference type="Gene3D" id="4.10.75.10">
    <property type="entry name" value="Elafin-like"/>
    <property type="match status" value="1"/>
</dbReference>
<dbReference type="Ensembl" id="ENSPMGT00000031152.1">
    <property type="protein sequence ID" value="ENSPMGP00000029267.1"/>
    <property type="gene ID" value="ENSPMGG00000023549.1"/>
</dbReference>
<dbReference type="Pfam" id="PF00095">
    <property type="entry name" value="WAP"/>
    <property type="match status" value="1"/>
</dbReference>